<dbReference type="CDD" id="cd12797">
    <property type="entry name" value="M23_peptidase"/>
    <property type="match status" value="1"/>
</dbReference>
<dbReference type="InterPro" id="IPR011055">
    <property type="entry name" value="Dup_hybrid_motif"/>
</dbReference>
<gene>
    <name evidence="4" type="ORF">EV383_5242</name>
</gene>
<reference evidence="4 5" key="1">
    <citation type="submission" date="2019-02" db="EMBL/GenBank/DDBJ databases">
        <title>Sequencing the genomes of 1000 actinobacteria strains.</title>
        <authorList>
            <person name="Klenk H.-P."/>
        </authorList>
    </citation>
    <scope>NUCLEOTIDE SEQUENCE [LARGE SCALE GENOMIC DNA]</scope>
    <source>
        <strain evidence="4 5">DSM 45779</strain>
    </source>
</reference>
<evidence type="ECO:0000256" key="1">
    <source>
        <dbReference type="SAM" id="MobiDB-lite"/>
    </source>
</evidence>
<dbReference type="Proteomes" id="UP000291591">
    <property type="component" value="Unassembled WGS sequence"/>
</dbReference>
<dbReference type="OrthoDB" id="1099523at2"/>
<dbReference type="PANTHER" id="PTHR21666">
    <property type="entry name" value="PEPTIDASE-RELATED"/>
    <property type="match status" value="1"/>
</dbReference>
<dbReference type="SUPFAM" id="SSF51261">
    <property type="entry name" value="Duplicated hybrid motif"/>
    <property type="match status" value="1"/>
</dbReference>
<sequence>MIAAAGGALVAAGQTAASAFGMSTAPTAEESYAKLAASAMLPVSETRTGDPTAPAVTSAIGGEQLSSTGAVSSLDPGAKVDVANLTKAARLGEKAAEEEETTGAALSHGAPQAVVYDGTTYAMPTRGQFTSGFGGRWGVTHYGIDLAAPIGTPIYALTDGVVEKAGPASGFGMWVVLKHTDGTSSVYGHINRAFVEVGQKVRAGDEIAEVGNRGQSTGPHLHFEVWEPDGSKINPLPWLSERGIDVTGPAKSEAESEAGSGADDSSRA</sequence>
<organism evidence="4 5">
    <name type="scientific">Pseudonocardia sediminis</name>
    <dbReference type="NCBI Taxonomy" id="1397368"/>
    <lineage>
        <taxon>Bacteria</taxon>
        <taxon>Bacillati</taxon>
        <taxon>Actinomycetota</taxon>
        <taxon>Actinomycetes</taxon>
        <taxon>Pseudonocardiales</taxon>
        <taxon>Pseudonocardiaceae</taxon>
        <taxon>Pseudonocardia</taxon>
    </lineage>
</organism>
<feature type="region of interest" description="Disordered" evidence="1">
    <location>
        <begin position="237"/>
        <end position="268"/>
    </location>
</feature>
<dbReference type="Gene3D" id="2.70.70.10">
    <property type="entry name" value="Glucose Permease (Domain IIA)"/>
    <property type="match status" value="1"/>
</dbReference>
<protein>
    <submittedName>
        <fullName evidence="4">Peptidase M23-like protein</fullName>
    </submittedName>
</protein>
<dbReference type="InterPro" id="IPR050570">
    <property type="entry name" value="Cell_wall_metabolism_enzyme"/>
</dbReference>
<evidence type="ECO:0000256" key="2">
    <source>
        <dbReference type="SAM" id="SignalP"/>
    </source>
</evidence>
<name>A0A4Q7V696_PSEST</name>
<dbReference type="InterPro" id="IPR016047">
    <property type="entry name" value="M23ase_b-sheet_dom"/>
</dbReference>
<dbReference type="AlphaFoldDB" id="A0A4Q7V696"/>
<keyword evidence="5" id="KW-1185">Reference proteome</keyword>
<dbReference type="EMBL" id="SHKL01000001">
    <property type="protein sequence ID" value="RZT88303.1"/>
    <property type="molecule type" value="Genomic_DNA"/>
</dbReference>
<evidence type="ECO:0000259" key="3">
    <source>
        <dbReference type="Pfam" id="PF01551"/>
    </source>
</evidence>
<accession>A0A4Q7V696</accession>
<keyword evidence="2" id="KW-0732">Signal</keyword>
<proteinExistence type="predicted"/>
<dbReference type="Pfam" id="PF01551">
    <property type="entry name" value="Peptidase_M23"/>
    <property type="match status" value="1"/>
</dbReference>
<dbReference type="PANTHER" id="PTHR21666:SF270">
    <property type="entry name" value="MUREIN HYDROLASE ACTIVATOR ENVC"/>
    <property type="match status" value="1"/>
</dbReference>
<comment type="caution">
    <text evidence="4">The sequence shown here is derived from an EMBL/GenBank/DDBJ whole genome shotgun (WGS) entry which is preliminary data.</text>
</comment>
<evidence type="ECO:0000313" key="5">
    <source>
        <dbReference type="Proteomes" id="UP000291591"/>
    </source>
</evidence>
<feature type="chain" id="PRO_5038525552" evidence="2">
    <location>
        <begin position="20"/>
        <end position="268"/>
    </location>
</feature>
<feature type="domain" description="M23ase beta-sheet core" evidence="3">
    <location>
        <begin position="140"/>
        <end position="235"/>
    </location>
</feature>
<evidence type="ECO:0000313" key="4">
    <source>
        <dbReference type="EMBL" id="RZT88303.1"/>
    </source>
</evidence>
<dbReference type="GO" id="GO:0004222">
    <property type="term" value="F:metalloendopeptidase activity"/>
    <property type="evidence" value="ECO:0007669"/>
    <property type="project" value="TreeGrafter"/>
</dbReference>
<feature type="signal peptide" evidence="2">
    <location>
        <begin position="1"/>
        <end position="19"/>
    </location>
</feature>